<keyword evidence="2" id="KW-0812">Transmembrane</keyword>
<protein>
    <recommendedName>
        <fullName evidence="5">60S ribosomal protein L18a-like protein</fullName>
    </recommendedName>
</protein>
<comment type="caution">
    <text evidence="3">The sequence shown here is derived from an EMBL/GenBank/DDBJ whole genome shotgun (WGS) entry which is preliminary data.</text>
</comment>
<dbReference type="OrthoDB" id="1304551at2759"/>
<dbReference type="PANTHER" id="PTHR46631:SF4">
    <property type="entry name" value="OS06G0359400 PROTEIN"/>
    <property type="match status" value="1"/>
</dbReference>
<dbReference type="PANTHER" id="PTHR46631">
    <property type="entry name" value="60S RIBOSOMAL PROTEIN L18A-LIKE"/>
    <property type="match status" value="1"/>
</dbReference>
<feature type="transmembrane region" description="Helical" evidence="2">
    <location>
        <begin position="105"/>
        <end position="131"/>
    </location>
</feature>
<dbReference type="EMBL" id="NMUH01001694">
    <property type="protein sequence ID" value="MQL94603.1"/>
    <property type="molecule type" value="Genomic_DNA"/>
</dbReference>
<organism evidence="3 4">
    <name type="scientific">Colocasia esculenta</name>
    <name type="common">Wild taro</name>
    <name type="synonym">Arum esculentum</name>
    <dbReference type="NCBI Taxonomy" id="4460"/>
    <lineage>
        <taxon>Eukaryota</taxon>
        <taxon>Viridiplantae</taxon>
        <taxon>Streptophyta</taxon>
        <taxon>Embryophyta</taxon>
        <taxon>Tracheophyta</taxon>
        <taxon>Spermatophyta</taxon>
        <taxon>Magnoliopsida</taxon>
        <taxon>Liliopsida</taxon>
        <taxon>Araceae</taxon>
        <taxon>Aroideae</taxon>
        <taxon>Colocasieae</taxon>
        <taxon>Colocasia</taxon>
    </lineage>
</organism>
<feature type="region of interest" description="Disordered" evidence="1">
    <location>
        <begin position="1"/>
        <end position="24"/>
    </location>
</feature>
<dbReference type="Proteomes" id="UP000652761">
    <property type="component" value="Unassembled WGS sequence"/>
</dbReference>
<evidence type="ECO:0000256" key="2">
    <source>
        <dbReference type="SAM" id="Phobius"/>
    </source>
</evidence>
<sequence length="169" mass="18338">MTEEGKQQQHHLFHHHVHQPQPTTPLAQQYGTFPGVPGYSPLSQPAIGFPQPAPPPGAIAPSAGAGPTCYAHGYQAIPVQGYIAVVEGWPVRERRLSCCGIGMGWFLFFAGFFLAAIPWYVGAFVLLCAIVDHREKPGYVACTIAVSISLLSIHQYNLFVSTVPLHSTF</sequence>
<dbReference type="InterPro" id="IPR044804">
    <property type="entry name" value="Ribosomal_eL20z-like"/>
</dbReference>
<keyword evidence="4" id="KW-1185">Reference proteome</keyword>
<proteinExistence type="predicted"/>
<feature type="transmembrane region" description="Helical" evidence="2">
    <location>
        <begin position="138"/>
        <end position="159"/>
    </location>
</feature>
<accession>A0A843VR37</accession>
<gene>
    <name evidence="3" type="ORF">Taro_027262</name>
</gene>
<evidence type="ECO:0000256" key="1">
    <source>
        <dbReference type="SAM" id="MobiDB-lite"/>
    </source>
</evidence>
<keyword evidence="2" id="KW-1133">Transmembrane helix</keyword>
<keyword evidence="2" id="KW-0472">Membrane</keyword>
<evidence type="ECO:0000313" key="4">
    <source>
        <dbReference type="Proteomes" id="UP000652761"/>
    </source>
</evidence>
<dbReference type="AlphaFoldDB" id="A0A843VR37"/>
<reference evidence="3" key="1">
    <citation type="submission" date="2017-07" db="EMBL/GenBank/DDBJ databases">
        <title>Taro Niue Genome Assembly and Annotation.</title>
        <authorList>
            <person name="Atibalentja N."/>
            <person name="Keating K."/>
            <person name="Fields C.J."/>
        </authorList>
    </citation>
    <scope>NUCLEOTIDE SEQUENCE</scope>
    <source>
        <strain evidence="3">Niue_2</strain>
        <tissue evidence="3">Leaf</tissue>
    </source>
</reference>
<evidence type="ECO:0000313" key="3">
    <source>
        <dbReference type="EMBL" id="MQL94603.1"/>
    </source>
</evidence>
<feature type="compositionally biased region" description="Basic residues" evidence="1">
    <location>
        <begin position="8"/>
        <end position="18"/>
    </location>
</feature>
<name>A0A843VR37_COLES</name>
<evidence type="ECO:0008006" key="5">
    <source>
        <dbReference type="Google" id="ProtNLM"/>
    </source>
</evidence>